<feature type="non-terminal residue" evidence="2">
    <location>
        <position position="1"/>
    </location>
</feature>
<protein>
    <submittedName>
        <fullName evidence="2">Uncharacterized protein</fullName>
    </submittedName>
</protein>
<dbReference type="AlphaFoldDB" id="A0A212DD66"/>
<feature type="compositionally biased region" description="Basic and acidic residues" evidence="1">
    <location>
        <begin position="17"/>
        <end position="27"/>
    </location>
</feature>
<comment type="caution">
    <text evidence="2">The sequence shown here is derived from an EMBL/GenBank/DDBJ whole genome shotgun (WGS) entry which is preliminary data.</text>
</comment>
<accession>A0A212DD66</accession>
<reference evidence="2 3" key="1">
    <citation type="journal article" date="2018" name="Mol. Genet. Genomics">
        <title>The red deer Cervus elaphus genome CerEla1.0: sequencing, annotating, genes, and chromosomes.</title>
        <authorList>
            <person name="Bana N.A."/>
            <person name="Nyiri A."/>
            <person name="Nagy J."/>
            <person name="Frank K."/>
            <person name="Nagy T."/>
            <person name="Steger V."/>
            <person name="Schiller M."/>
            <person name="Lakatos P."/>
            <person name="Sugar L."/>
            <person name="Horn P."/>
            <person name="Barta E."/>
            <person name="Orosz L."/>
        </authorList>
    </citation>
    <scope>NUCLEOTIDE SEQUENCE [LARGE SCALE GENOMIC DNA]</scope>
    <source>
        <strain evidence="2">Hungarian</strain>
    </source>
</reference>
<keyword evidence="3" id="KW-1185">Reference proteome</keyword>
<proteinExistence type="predicted"/>
<dbReference type="EMBL" id="MKHE01000004">
    <property type="protein sequence ID" value="OWK16159.1"/>
    <property type="molecule type" value="Genomic_DNA"/>
</dbReference>
<evidence type="ECO:0000313" key="3">
    <source>
        <dbReference type="Proteomes" id="UP000242450"/>
    </source>
</evidence>
<organism evidence="2 3">
    <name type="scientific">Cervus elaphus hippelaphus</name>
    <name type="common">European red deer</name>
    <dbReference type="NCBI Taxonomy" id="46360"/>
    <lineage>
        <taxon>Eukaryota</taxon>
        <taxon>Metazoa</taxon>
        <taxon>Chordata</taxon>
        <taxon>Craniata</taxon>
        <taxon>Vertebrata</taxon>
        <taxon>Euteleostomi</taxon>
        <taxon>Mammalia</taxon>
        <taxon>Eutheria</taxon>
        <taxon>Laurasiatheria</taxon>
        <taxon>Artiodactyla</taxon>
        <taxon>Ruminantia</taxon>
        <taxon>Pecora</taxon>
        <taxon>Cervidae</taxon>
        <taxon>Cervinae</taxon>
        <taxon>Cervus</taxon>
    </lineage>
</organism>
<name>A0A212DD66_CEREH</name>
<evidence type="ECO:0000313" key="2">
    <source>
        <dbReference type="EMBL" id="OWK16159.1"/>
    </source>
</evidence>
<feature type="region of interest" description="Disordered" evidence="1">
    <location>
        <begin position="1"/>
        <end position="46"/>
    </location>
</feature>
<dbReference type="Proteomes" id="UP000242450">
    <property type="component" value="Chromosome 4"/>
</dbReference>
<gene>
    <name evidence="2" type="ORF">Celaphus_00004532</name>
</gene>
<sequence length="54" mass="5663">GLPEAKGTNARLLGGGSKKEAKNDTKDTTGSQPSPPEPDSNFSDNVSWQALLCF</sequence>
<evidence type="ECO:0000256" key="1">
    <source>
        <dbReference type="SAM" id="MobiDB-lite"/>
    </source>
</evidence>